<evidence type="ECO:0000313" key="1">
    <source>
        <dbReference type="EMBL" id="RVX19588.1"/>
    </source>
</evidence>
<reference evidence="1 2" key="1">
    <citation type="journal article" date="2018" name="PLoS Genet.">
        <title>Population sequencing reveals clonal diversity and ancestral inbreeding in the grapevine cultivar Chardonnay.</title>
        <authorList>
            <person name="Roach M.J."/>
            <person name="Johnson D.L."/>
            <person name="Bohlmann J."/>
            <person name="van Vuuren H.J."/>
            <person name="Jones S.J."/>
            <person name="Pretorius I.S."/>
            <person name="Schmidt S.A."/>
            <person name="Borneman A.R."/>
        </authorList>
    </citation>
    <scope>NUCLEOTIDE SEQUENCE [LARGE SCALE GENOMIC DNA]</scope>
    <source>
        <strain evidence="2">cv. Chardonnay</strain>
        <tissue evidence="1">Leaf</tissue>
    </source>
</reference>
<dbReference type="AlphaFoldDB" id="A0A438KEF3"/>
<protein>
    <submittedName>
        <fullName evidence="1">Uncharacterized protein</fullName>
    </submittedName>
</protein>
<proteinExistence type="predicted"/>
<name>A0A438KEF3_VITVI</name>
<dbReference type="EMBL" id="QGNW01000008">
    <property type="protein sequence ID" value="RVX19588.1"/>
    <property type="molecule type" value="Genomic_DNA"/>
</dbReference>
<dbReference type="Proteomes" id="UP000288805">
    <property type="component" value="Unassembled WGS sequence"/>
</dbReference>
<organism evidence="1 2">
    <name type="scientific">Vitis vinifera</name>
    <name type="common">Grape</name>
    <dbReference type="NCBI Taxonomy" id="29760"/>
    <lineage>
        <taxon>Eukaryota</taxon>
        <taxon>Viridiplantae</taxon>
        <taxon>Streptophyta</taxon>
        <taxon>Embryophyta</taxon>
        <taxon>Tracheophyta</taxon>
        <taxon>Spermatophyta</taxon>
        <taxon>Magnoliopsida</taxon>
        <taxon>eudicotyledons</taxon>
        <taxon>Gunneridae</taxon>
        <taxon>Pentapetalae</taxon>
        <taxon>rosids</taxon>
        <taxon>Vitales</taxon>
        <taxon>Vitaceae</taxon>
        <taxon>Viteae</taxon>
        <taxon>Vitis</taxon>
    </lineage>
</organism>
<accession>A0A438KEF3</accession>
<comment type="caution">
    <text evidence="1">The sequence shown here is derived from an EMBL/GenBank/DDBJ whole genome shotgun (WGS) entry which is preliminary data.</text>
</comment>
<gene>
    <name evidence="1" type="ORF">CK203_005000</name>
</gene>
<sequence>MPLEDDRSLILSAFWFLFWLAVMNIQFRHTCHMIDSGLNSGRFNTSGEWHINNMLLTRFSSYFPSLSLRFDMEHYVPQVKTSWHGCCRMVVSFMLLLSSGCWEHKDEMIMTLIAA</sequence>
<evidence type="ECO:0000313" key="2">
    <source>
        <dbReference type="Proteomes" id="UP000288805"/>
    </source>
</evidence>